<reference evidence="2 3" key="1">
    <citation type="journal article" date="2023" name="G3 (Bethesda)">
        <title>A chromosome-length genome assembly and annotation of blackberry (Rubus argutus, cv. 'Hillquist').</title>
        <authorList>
            <person name="Bruna T."/>
            <person name="Aryal R."/>
            <person name="Dudchenko O."/>
            <person name="Sargent D.J."/>
            <person name="Mead D."/>
            <person name="Buti M."/>
            <person name="Cavallini A."/>
            <person name="Hytonen T."/>
            <person name="Andres J."/>
            <person name="Pham M."/>
            <person name="Weisz D."/>
            <person name="Mascagni F."/>
            <person name="Usai G."/>
            <person name="Natali L."/>
            <person name="Bassil N."/>
            <person name="Fernandez G.E."/>
            <person name="Lomsadze A."/>
            <person name="Armour M."/>
            <person name="Olukolu B."/>
            <person name="Poorten T."/>
            <person name="Britton C."/>
            <person name="Davik J."/>
            <person name="Ashrafi H."/>
            <person name="Aiden E.L."/>
            <person name="Borodovsky M."/>
            <person name="Worthington M."/>
        </authorList>
    </citation>
    <scope>NUCLEOTIDE SEQUENCE [LARGE SCALE GENOMIC DNA]</scope>
    <source>
        <strain evidence="2">PI 553951</strain>
    </source>
</reference>
<feature type="compositionally biased region" description="Polar residues" evidence="1">
    <location>
        <begin position="20"/>
        <end position="31"/>
    </location>
</feature>
<proteinExistence type="predicted"/>
<organism evidence="2 3">
    <name type="scientific">Rubus argutus</name>
    <name type="common">Southern blackberry</name>
    <dbReference type="NCBI Taxonomy" id="59490"/>
    <lineage>
        <taxon>Eukaryota</taxon>
        <taxon>Viridiplantae</taxon>
        <taxon>Streptophyta</taxon>
        <taxon>Embryophyta</taxon>
        <taxon>Tracheophyta</taxon>
        <taxon>Spermatophyta</taxon>
        <taxon>Magnoliopsida</taxon>
        <taxon>eudicotyledons</taxon>
        <taxon>Gunneridae</taxon>
        <taxon>Pentapetalae</taxon>
        <taxon>rosids</taxon>
        <taxon>fabids</taxon>
        <taxon>Rosales</taxon>
        <taxon>Rosaceae</taxon>
        <taxon>Rosoideae</taxon>
        <taxon>Rosoideae incertae sedis</taxon>
        <taxon>Rubus</taxon>
    </lineage>
</organism>
<sequence length="119" mass="13050">MYPNRRRKAPSFAAPPPPSLQTTLEPSRSDQICCTTSGFSSRQISVVNAYTVEPSSPHRRRSPSFLSVAAPIRPSPPHGFTTSPCSRRRRYPKSLTGVPATLLPAASPRRSLSDGMMKR</sequence>
<name>A0AAW1XXN4_RUBAR</name>
<evidence type="ECO:0000313" key="3">
    <source>
        <dbReference type="Proteomes" id="UP001457282"/>
    </source>
</evidence>
<protein>
    <submittedName>
        <fullName evidence="2">Uncharacterized protein</fullName>
    </submittedName>
</protein>
<accession>A0AAW1XXN4</accession>
<dbReference type="EMBL" id="JBEDUW010000003">
    <property type="protein sequence ID" value="KAK9941226.1"/>
    <property type="molecule type" value="Genomic_DNA"/>
</dbReference>
<feature type="region of interest" description="Disordered" evidence="1">
    <location>
        <begin position="1"/>
        <end position="31"/>
    </location>
</feature>
<dbReference type="AlphaFoldDB" id="A0AAW1XXN4"/>
<feature type="region of interest" description="Disordered" evidence="1">
    <location>
        <begin position="54"/>
        <end position="119"/>
    </location>
</feature>
<dbReference type="Proteomes" id="UP001457282">
    <property type="component" value="Unassembled WGS sequence"/>
</dbReference>
<evidence type="ECO:0000256" key="1">
    <source>
        <dbReference type="SAM" id="MobiDB-lite"/>
    </source>
</evidence>
<keyword evidence="3" id="KW-1185">Reference proteome</keyword>
<gene>
    <name evidence="2" type="ORF">M0R45_017843</name>
</gene>
<evidence type="ECO:0000313" key="2">
    <source>
        <dbReference type="EMBL" id="KAK9941226.1"/>
    </source>
</evidence>
<comment type="caution">
    <text evidence="2">The sequence shown here is derived from an EMBL/GenBank/DDBJ whole genome shotgun (WGS) entry which is preliminary data.</text>
</comment>